<feature type="domain" description="Syntaxin 6/10/61 N-terminal" evidence="4">
    <location>
        <begin position="59"/>
        <end position="159"/>
    </location>
</feature>
<sequence length="313" mass="35482">SPQHFLPAQAQAHWVRTQPQVISCARHPFSARSLAVQRQSQAELQIRKRARRASATMTDPFLLDQREVELTLHRLEEAVSVWRTMQKERRTDFSDSLEYELQGVESSIRNGIRDVKWSLEDLEETLKLMSQNNGRFVTSEDLAARRKFLEESRKTLADVEFEVSSPSLDAVISGKLQQQQEVAEAPADISSAEPEQVSLLRADSEEQVVFSKTEFASRLQPSQQRKPVDTMVSVNLDTVRDLVEPPRGHRGFGAAARWLSRYRCWLLLLLLVAFFLLLVLMKALSRRASVDGLASTETPATTTECPIDSFDCL</sequence>
<keyword evidence="3" id="KW-0472">Membrane</keyword>
<dbReference type="CDD" id="cd21443">
    <property type="entry name" value="SNARE_NTD_STX6_STX10"/>
    <property type="match status" value="1"/>
</dbReference>
<evidence type="ECO:0000259" key="4">
    <source>
        <dbReference type="Pfam" id="PF09177"/>
    </source>
</evidence>
<name>A0A1I8IFU4_9PLAT</name>
<dbReference type="GO" id="GO:0015031">
    <property type="term" value="P:protein transport"/>
    <property type="evidence" value="ECO:0007669"/>
    <property type="project" value="UniProtKB-KW"/>
</dbReference>
<keyword evidence="1" id="KW-0813">Transport</keyword>
<protein>
    <submittedName>
        <fullName evidence="6">Syntaxin-6_N domain-containing protein</fullName>
    </submittedName>
</protein>
<dbReference type="InterPro" id="IPR010989">
    <property type="entry name" value="SNARE"/>
</dbReference>
<dbReference type="Proteomes" id="UP000095280">
    <property type="component" value="Unplaced"/>
</dbReference>
<keyword evidence="3" id="KW-0812">Transmembrane</keyword>
<keyword evidence="5" id="KW-1185">Reference proteome</keyword>
<organism evidence="5 6">
    <name type="scientific">Macrostomum lignano</name>
    <dbReference type="NCBI Taxonomy" id="282301"/>
    <lineage>
        <taxon>Eukaryota</taxon>
        <taxon>Metazoa</taxon>
        <taxon>Spiralia</taxon>
        <taxon>Lophotrochozoa</taxon>
        <taxon>Platyhelminthes</taxon>
        <taxon>Rhabditophora</taxon>
        <taxon>Macrostomorpha</taxon>
        <taxon>Macrostomida</taxon>
        <taxon>Macrostomidae</taxon>
        <taxon>Macrostomum</taxon>
    </lineage>
</organism>
<dbReference type="GO" id="GO:0048193">
    <property type="term" value="P:Golgi vesicle transport"/>
    <property type="evidence" value="ECO:0007669"/>
    <property type="project" value="InterPro"/>
</dbReference>
<evidence type="ECO:0000313" key="5">
    <source>
        <dbReference type="Proteomes" id="UP000095280"/>
    </source>
</evidence>
<keyword evidence="1" id="KW-0653">Protein transport</keyword>
<evidence type="ECO:0000256" key="3">
    <source>
        <dbReference type="SAM" id="Phobius"/>
    </source>
</evidence>
<dbReference type="Gene3D" id="1.20.58.90">
    <property type="match status" value="1"/>
</dbReference>
<dbReference type="SUPFAM" id="SSF47661">
    <property type="entry name" value="t-snare proteins"/>
    <property type="match status" value="1"/>
</dbReference>
<dbReference type="Pfam" id="PF09177">
    <property type="entry name" value="STX6_10_61_N"/>
    <property type="match status" value="1"/>
</dbReference>
<reference evidence="6" key="1">
    <citation type="submission" date="2016-11" db="UniProtKB">
        <authorList>
            <consortium name="WormBaseParasite"/>
        </authorList>
    </citation>
    <scope>IDENTIFICATION</scope>
</reference>
<evidence type="ECO:0000256" key="2">
    <source>
        <dbReference type="ARBA" id="ARBA00046280"/>
    </source>
</evidence>
<dbReference type="GO" id="GO:0012505">
    <property type="term" value="C:endomembrane system"/>
    <property type="evidence" value="ECO:0007669"/>
    <property type="project" value="UniProtKB-SubCell"/>
</dbReference>
<keyword evidence="3" id="KW-1133">Transmembrane helix</keyword>
<accession>A0A1I8IFU4</accession>
<proteinExistence type="predicted"/>
<evidence type="ECO:0000256" key="1">
    <source>
        <dbReference type="ARBA" id="ARBA00022927"/>
    </source>
</evidence>
<dbReference type="WBParaSite" id="maker-uti_cns_0012466-snap-gene-0.4-mRNA-1">
    <property type="protein sequence ID" value="maker-uti_cns_0012466-snap-gene-0.4-mRNA-1"/>
    <property type="gene ID" value="maker-uti_cns_0012466-snap-gene-0.4"/>
</dbReference>
<dbReference type="InterPro" id="IPR015260">
    <property type="entry name" value="Syntaxin-6/10/61_N"/>
</dbReference>
<dbReference type="AlphaFoldDB" id="A0A1I8IFU4"/>
<dbReference type="GO" id="GO:0016020">
    <property type="term" value="C:membrane"/>
    <property type="evidence" value="ECO:0007669"/>
    <property type="project" value="InterPro"/>
</dbReference>
<comment type="subcellular location">
    <subcellularLocation>
        <location evidence="2">Endomembrane system</location>
        <topology evidence="2">Single-pass type IV membrane protein</topology>
    </subcellularLocation>
</comment>
<feature type="transmembrane region" description="Helical" evidence="3">
    <location>
        <begin position="265"/>
        <end position="284"/>
    </location>
</feature>
<evidence type="ECO:0000313" key="6">
    <source>
        <dbReference type="WBParaSite" id="maker-uti_cns_0012466-snap-gene-0.4-mRNA-1"/>
    </source>
</evidence>